<dbReference type="PANTHER" id="PTHR31465">
    <property type="entry name" value="PROTEIN RTA1-RELATED"/>
    <property type="match status" value="1"/>
</dbReference>
<evidence type="ECO:0000256" key="5">
    <source>
        <dbReference type="SAM" id="Phobius"/>
    </source>
</evidence>
<dbReference type="PANTHER" id="PTHR31465:SF32">
    <property type="entry name" value="DOMAIN PROTEIN, PUTATIVE-RELATED"/>
    <property type="match status" value="1"/>
</dbReference>
<dbReference type="InterPro" id="IPR007568">
    <property type="entry name" value="RTA1"/>
</dbReference>
<feature type="transmembrane region" description="Helical" evidence="5">
    <location>
        <begin position="235"/>
        <end position="256"/>
    </location>
</feature>
<keyword evidence="2 5" id="KW-0812">Transmembrane</keyword>
<dbReference type="AlphaFoldDB" id="A0AA38RVC4"/>
<dbReference type="Proteomes" id="UP001174694">
    <property type="component" value="Unassembled WGS sequence"/>
</dbReference>
<dbReference type="GO" id="GO:0016020">
    <property type="term" value="C:membrane"/>
    <property type="evidence" value="ECO:0007669"/>
    <property type="project" value="UniProtKB-SubCell"/>
</dbReference>
<feature type="transmembrane region" description="Helical" evidence="5">
    <location>
        <begin position="197"/>
        <end position="215"/>
    </location>
</feature>
<organism evidence="6 7">
    <name type="scientific">Pleurostoma richardsiae</name>
    <dbReference type="NCBI Taxonomy" id="41990"/>
    <lineage>
        <taxon>Eukaryota</taxon>
        <taxon>Fungi</taxon>
        <taxon>Dikarya</taxon>
        <taxon>Ascomycota</taxon>
        <taxon>Pezizomycotina</taxon>
        <taxon>Sordariomycetes</taxon>
        <taxon>Sordariomycetidae</taxon>
        <taxon>Calosphaeriales</taxon>
        <taxon>Pleurostomataceae</taxon>
        <taxon>Pleurostoma</taxon>
    </lineage>
</organism>
<feature type="transmembrane region" description="Helical" evidence="5">
    <location>
        <begin position="72"/>
        <end position="97"/>
    </location>
</feature>
<reference evidence="6" key="1">
    <citation type="submission" date="2022-07" db="EMBL/GenBank/DDBJ databases">
        <title>Fungi with potential for degradation of polypropylene.</title>
        <authorList>
            <person name="Gostincar C."/>
        </authorList>
    </citation>
    <scope>NUCLEOTIDE SEQUENCE</scope>
    <source>
        <strain evidence="6">EXF-13308</strain>
    </source>
</reference>
<gene>
    <name evidence="6" type="ORF">NKR23_g3182</name>
</gene>
<keyword evidence="4 5" id="KW-0472">Membrane</keyword>
<keyword evidence="3 5" id="KW-1133">Transmembrane helix</keyword>
<evidence type="ECO:0000313" key="6">
    <source>
        <dbReference type="EMBL" id="KAJ9151320.1"/>
    </source>
</evidence>
<feature type="transmembrane region" description="Helical" evidence="5">
    <location>
        <begin position="153"/>
        <end position="176"/>
    </location>
</feature>
<evidence type="ECO:0000256" key="1">
    <source>
        <dbReference type="ARBA" id="ARBA00004141"/>
    </source>
</evidence>
<feature type="transmembrane region" description="Helical" evidence="5">
    <location>
        <begin position="118"/>
        <end position="141"/>
    </location>
</feature>
<evidence type="ECO:0000256" key="3">
    <source>
        <dbReference type="ARBA" id="ARBA00022989"/>
    </source>
</evidence>
<comment type="caution">
    <text evidence="6">The sequence shown here is derived from an EMBL/GenBank/DDBJ whole genome shotgun (WGS) entry which is preliminary data.</text>
</comment>
<proteinExistence type="predicted"/>
<evidence type="ECO:0000313" key="7">
    <source>
        <dbReference type="Proteomes" id="UP001174694"/>
    </source>
</evidence>
<feature type="transmembrane region" description="Helical" evidence="5">
    <location>
        <begin position="41"/>
        <end position="60"/>
    </location>
</feature>
<dbReference type="Pfam" id="PF04479">
    <property type="entry name" value="RTA1"/>
    <property type="match status" value="1"/>
</dbReference>
<keyword evidence="7" id="KW-1185">Reference proteome</keyword>
<comment type="subcellular location">
    <subcellularLocation>
        <location evidence="1">Membrane</location>
        <topology evidence="1">Multi-pass membrane protein</topology>
    </subcellularLocation>
</comment>
<evidence type="ECO:0000256" key="2">
    <source>
        <dbReference type="ARBA" id="ARBA00022692"/>
    </source>
</evidence>
<dbReference type="EMBL" id="JANBVO010000006">
    <property type="protein sequence ID" value="KAJ9151320.1"/>
    <property type="molecule type" value="Genomic_DNA"/>
</dbReference>
<accession>A0AA38RVC4</accession>
<name>A0AA38RVC4_9PEZI</name>
<evidence type="ECO:0000256" key="4">
    <source>
        <dbReference type="ARBA" id="ARBA00023136"/>
    </source>
</evidence>
<protein>
    <submittedName>
        <fullName evidence="6">Rta1 domain-containing protein</fullName>
    </submittedName>
</protein>
<sequence>MADDDVVWLYKPSLALAIVGTVLYSISWVWLSYLTIFKYRAWFFICVVVGALIEVVGYAIRCYSVQNQTQVGPFATTLSLIVLAPLFVAAGNYLLIGRLIRAVLPPSHHTVLRVPARLLTRLFVACDVVSFLVQCSGSGVASSSSWSGSAADAGVGILIAGLVIQVVTFCAYGVILARFRSLVARLAVPGAPEGWRWVLRAVYVSSALILLRSVYRVVEFAEGVHGYAFTHEWMFWVFEALPMIVAITVFCIWHPAKYLGRDGRRRHVDGQELEGGEQSSSDASRFK</sequence>
<feature type="transmembrane region" description="Helical" evidence="5">
    <location>
        <begin position="14"/>
        <end position="34"/>
    </location>
</feature>